<proteinExistence type="predicted"/>
<evidence type="ECO:0000313" key="2">
    <source>
        <dbReference type="Proteomes" id="UP001163321"/>
    </source>
</evidence>
<dbReference type="EMBL" id="CM047581">
    <property type="protein sequence ID" value="KAI9916983.1"/>
    <property type="molecule type" value="Genomic_DNA"/>
</dbReference>
<keyword evidence="2" id="KW-1185">Reference proteome</keyword>
<organism evidence="1 2">
    <name type="scientific">Peronosclerospora sorghi</name>
    <dbReference type="NCBI Taxonomy" id="230839"/>
    <lineage>
        <taxon>Eukaryota</taxon>
        <taxon>Sar</taxon>
        <taxon>Stramenopiles</taxon>
        <taxon>Oomycota</taxon>
        <taxon>Peronosporomycetes</taxon>
        <taxon>Peronosporales</taxon>
        <taxon>Peronosporaceae</taxon>
        <taxon>Peronosclerospora</taxon>
    </lineage>
</organism>
<evidence type="ECO:0000313" key="1">
    <source>
        <dbReference type="EMBL" id="KAI9916983.1"/>
    </source>
</evidence>
<name>A0ACC0WGC8_9STRA</name>
<dbReference type="Proteomes" id="UP001163321">
    <property type="component" value="Chromosome 2"/>
</dbReference>
<accession>A0ACC0WGC8</accession>
<comment type="caution">
    <text evidence="1">The sequence shown here is derived from an EMBL/GenBank/DDBJ whole genome shotgun (WGS) entry which is preliminary data.</text>
</comment>
<protein>
    <submittedName>
        <fullName evidence="1">Uncharacterized protein</fullName>
    </submittedName>
</protein>
<gene>
    <name evidence="1" type="ORF">PsorP6_016812</name>
</gene>
<reference evidence="1 2" key="1">
    <citation type="journal article" date="2022" name="bioRxiv">
        <title>The genome of the oomycete Peronosclerospora sorghi, a cosmopolitan pathogen of maize and sorghum, is inflated with dispersed pseudogenes.</title>
        <authorList>
            <person name="Fletcher K."/>
            <person name="Martin F."/>
            <person name="Isakeit T."/>
            <person name="Cavanaugh K."/>
            <person name="Magill C."/>
            <person name="Michelmore R."/>
        </authorList>
    </citation>
    <scope>NUCLEOTIDE SEQUENCE [LARGE SCALE GENOMIC DNA]</scope>
    <source>
        <strain evidence="1">P6</strain>
    </source>
</reference>
<sequence length="96" mass="11190">MAKRVEGKEKEVERDIPSHFTECDGMCAKRATLDGAVVMQCRLHLCFQRRDRSKVHLCQHDKFEMRDRKLTVRKCLPRDADWTSHAISCSNSADRL</sequence>